<evidence type="ECO:0000256" key="9">
    <source>
        <dbReference type="RuleBase" id="RU000434"/>
    </source>
</evidence>
<comment type="catalytic activity">
    <reaction evidence="8 10">
        <text>RNA(n) + a ribonucleoside 5'-triphosphate = RNA(n+1) + diphosphate</text>
        <dbReference type="Rhea" id="RHEA:21248"/>
        <dbReference type="Rhea" id="RHEA-COMP:14527"/>
        <dbReference type="Rhea" id="RHEA-COMP:17342"/>
        <dbReference type="ChEBI" id="CHEBI:33019"/>
        <dbReference type="ChEBI" id="CHEBI:61557"/>
        <dbReference type="ChEBI" id="CHEBI:140395"/>
        <dbReference type="EC" id="2.7.7.6"/>
    </reaction>
</comment>
<accession>A0A8T2QL73</accession>
<dbReference type="Gene3D" id="3.90.1100.10">
    <property type="match status" value="1"/>
</dbReference>
<evidence type="ECO:0000256" key="8">
    <source>
        <dbReference type="ARBA" id="ARBA00048552"/>
    </source>
</evidence>
<dbReference type="Gene3D" id="3.90.1800.10">
    <property type="entry name" value="RNA polymerase alpha subunit dimerisation domain"/>
    <property type="match status" value="1"/>
</dbReference>
<evidence type="ECO:0000256" key="7">
    <source>
        <dbReference type="ARBA" id="ARBA00023163"/>
    </source>
</evidence>
<dbReference type="InterPro" id="IPR014724">
    <property type="entry name" value="RNA_pol_RPB2_OB-fold"/>
</dbReference>
<evidence type="ECO:0000259" key="16">
    <source>
        <dbReference type="Pfam" id="PF04566"/>
    </source>
</evidence>
<dbReference type="PROSITE" id="PS01166">
    <property type="entry name" value="RNA_POL_BETA"/>
    <property type="match status" value="1"/>
</dbReference>
<keyword evidence="5" id="KW-0479">Metal-binding</keyword>
<evidence type="ECO:0000256" key="6">
    <source>
        <dbReference type="ARBA" id="ARBA00022833"/>
    </source>
</evidence>
<dbReference type="Pfam" id="PF04566">
    <property type="entry name" value="RNA_pol_Rpb2_4"/>
    <property type="match status" value="1"/>
</dbReference>
<dbReference type="Pfam" id="PF04563">
    <property type="entry name" value="RNA_pol_Rpb2_1"/>
    <property type="match status" value="1"/>
</dbReference>
<dbReference type="InterPro" id="IPR007121">
    <property type="entry name" value="RNA_pol_bsu_CS"/>
</dbReference>
<organism evidence="18 19">
    <name type="scientific">Ceratopteris richardii</name>
    <name type="common">Triangle waterfern</name>
    <dbReference type="NCBI Taxonomy" id="49495"/>
    <lineage>
        <taxon>Eukaryota</taxon>
        <taxon>Viridiplantae</taxon>
        <taxon>Streptophyta</taxon>
        <taxon>Embryophyta</taxon>
        <taxon>Tracheophyta</taxon>
        <taxon>Polypodiopsida</taxon>
        <taxon>Polypodiidae</taxon>
        <taxon>Polypodiales</taxon>
        <taxon>Pteridineae</taxon>
        <taxon>Pteridaceae</taxon>
        <taxon>Parkerioideae</taxon>
        <taxon>Ceratopteris</taxon>
    </lineage>
</organism>
<evidence type="ECO:0000256" key="5">
    <source>
        <dbReference type="ARBA" id="ARBA00022723"/>
    </source>
</evidence>
<dbReference type="InterPro" id="IPR007641">
    <property type="entry name" value="RNA_pol_Rpb2_7"/>
</dbReference>
<dbReference type="GO" id="GO:0003899">
    <property type="term" value="F:DNA-directed RNA polymerase activity"/>
    <property type="evidence" value="ECO:0007669"/>
    <property type="project" value="UniProtKB-EC"/>
</dbReference>
<keyword evidence="4 10" id="KW-0548">Nucleotidyltransferase</keyword>
<dbReference type="InterPro" id="IPR007644">
    <property type="entry name" value="RNA_pol_bsu_protrusion"/>
</dbReference>
<dbReference type="Gene3D" id="3.90.1110.10">
    <property type="entry name" value="RNA polymerase Rpb2, domain 2"/>
    <property type="match status" value="1"/>
</dbReference>
<dbReference type="Pfam" id="PF04567">
    <property type="entry name" value="RNA_pol_Rpb2_5"/>
    <property type="match status" value="1"/>
</dbReference>
<protein>
    <recommendedName>
        <fullName evidence="10">DNA-directed RNA polymerase subunit beta</fullName>
        <ecNumber evidence="10">2.7.7.6</ecNumber>
    </recommendedName>
</protein>
<dbReference type="GO" id="GO:0046872">
    <property type="term" value="F:metal ion binding"/>
    <property type="evidence" value="ECO:0007669"/>
    <property type="project" value="UniProtKB-KW"/>
</dbReference>
<comment type="similarity">
    <text evidence="1 9">Belongs to the RNA polymerase beta chain family.</text>
</comment>
<dbReference type="OMA" id="ASHMHIC"/>
<feature type="domain" description="DNA-directed RNA polymerase subunit 2 hybrid-binding" evidence="11">
    <location>
        <begin position="746"/>
        <end position="1106"/>
    </location>
</feature>
<dbReference type="OrthoDB" id="10248617at2759"/>
<dbReference type="CDD" id="cd00653">
    <property type="entry name" value="RNA_pol_B_RPB2"/>
    <property type="match status" value="1"/>
</dbReference>
<dbReference type="Gene3D" id="3.90.1070.20">
    <property type="match status" value="1"/>
</dbReference>
<dbReference type="InterPro" id="IPR007120">
    <property type="entry name" value="DNA-dir_RNAP_su2_dom"/>
</dbReference>
<evidence type="ECO:0000313" key="18">
    <source>
        <dbReference type="EMBL" id="KAH7284787.1"/>
    </source>
</evidence>
<dbReference type="EC" id="2.7.7.6" evidence="10"/>
<dbReference type="EMBL" id="CM035439">
    <property type="protein sequence ID" value="KAH7284786.1"/>
    <property type="molecule type" value="Genomic_DNA"/>
</dbReference>
<evidence type="ECO:0000259" key="12">
    <source>
        <dbReference type="Pfam" id="PF04560"/>
    </source>
</evidence>
<keyword evidence="19" id="KW-1185">Reference proteome</keyword>
<dbReference type="SUPFAM" id="SSF64484">
    <property type="entry name" value="beta and beta-prime subunits of DNA dependent RNA-polymerase"/>
    <property type="match status" value="1"/>
</dbReference>
<feature type="domain" description="RNA polymerase Rpb2" evidence="12">
    <location>
        <begin position="1108"/>
        <end position="1199"/>
    </location>
</feature>
<dbReference type="Gene3D" id="2.40.50.150">
    <property type="match status" value="1"/>
</dbReference>
<dbReference type="Pfam" id="PF00562">
    <property type="entry name" value="RNA_pol_Rpb2_6"/>
    <property type="match status" value="1"/>
</dbReference>
<dbReference type="Pfam" id="PF04561">
    <property type="entry name" value="RNA_pol_Rpb2_2"/>
    <property type="match status" value="1"/>
</dbReference>
<dbReference type="Pfam" id="PF04565">
    <property type="entry name" value="RNA_pol_Rpb2_3"/>
    <property type="match status" value="1"/>
</dbReference>
<dbReference type="InterPro" id="IPR015712">
    <property type="entry name" value="DNA-dir_RNA_pol_su2"/>
</dbReference>
<dbReference type="InterPro" id="IPR007646">
    <property type="entry name" value="RNA_pol_Rpb2_4"/>
</dbReference>
<gene>
    <name evidence="18" type="ORF">KP509_34G070500</name>
</gene>
<dbReference type="Pfam" id="PF04560">
    <property type="entry name" value="RNA_pol_Rpb2_7"/>
    <property type="match status" value="1"/>
</dbReference>
<name>A0A8T2QL73_CERRI</name>
<keyword evidence="2 10" id="KW-0240">DNA-directed RNA polymerase</keyword>
<evidence type="ECO:0000259" key="13">
    <source>
        <dbReference type="Pfam" id="PF04561"/>
    </source>
</evidence>
<feature type="domain" description="RNA polymerase Rpb2" evidence="17">
    <location>
        <begin position="695"/>
        <end position="738"/>
    </location>
</feature>
<evidence type="ECO:0000259" key="15">
    <source>
        <dbReference type="Pfam" id="PF04565"/>
    </source>
</evidence>
<dbReference type="GO" id="GO:0006351">
    <property type="term" value="P:DNA-templated transcription"/>
    <property type="evidence" value="ECO:0007669"/>
    <property type="project" value="InterPro"/>
</dbReference>
<keyword evidence="3 10" id="KW-0808">Transferase</keyword>
<evidence type="ECO:0000313" key="19">
    <source>
        <dbReference type="Proteomes" id="UP000825935"/>
    </source>
</evidence>
<dbReference type="GO" id="GO:0003677">
    <property type="term" value="F:DNA binding"/>
    <property type="evidence" value="ECO:0007669"/>
    <property type="project" value="InterPro"/>
</dbReference>
<dbReference type="EMBL" id="CM035439">
    <property type="protein sequence ID" value="KAH7284787.1"/>
    <property type="molecule type" value="Genomic_DNA"/>
</dbReference>
<dbReference type="Proteomes" id="UP000825935">
    <property type="component" value="Chromosome 34"/>
</dbReference>
<dbReference type="Gene3D" id="2.40.270.10">
    <property type="entry name" value="DNA-directed RNA polymerase, subunit 2, domain 6"/>
    <property type="match status" value="1"/>
</dbReference>
<comment type="caution">
    <text evidence="18">The sequence shown here is derived from an EMBL/GenBank/DDBJ whole genome shotgun (WGS) entry which is preliminary data.</text>
</comment>
<dbReference type="InterPro" id="IPR037033">
    <property type="entry name" value="DNA-dir_RNAP_su2_hyb_sf"/>
</dbReference>
<dbReference type="InterPro" id="IPR037034">
    <property type="entry name" value="RNA_pol_Rpb2_2_sf"/>
</dbReference>
<sequence>MEKPPKNIGNTDVQRKLEAALFQGGCFLINHQIQSFDRFLEIDLRHLIEEEFRDVEVLPSYVGTNPTPNPGWRRANLSFQGLQIILPEWTSKEGHASHLFPDEARLRKLTYSAEIQTNIHIKVFKHCESGKLKKGKDKKNVYTDIGKGKQGLSTMNYNEKSSMGSLNGKEEEIEQEETVKNVSIGRIPVMVGSSYCRLQGCGEKVSLEKGHCAFDVGGYFIIKGSEKVLITQEEKSRRLICTSLRNGKGFHARYPLANKGMTSRISNVIVSFKYDVEKEGGFIDAPEKKPNVVARIPFFRPEINAVVLLRALGITSDRELIEIIGLDVEDTKMFDLIRPSLKSAELEMLGYLWDDEKKRPRYGNQDIKDAALLTIKKNLNSRTEESASQILDRCLFPDLGYNDLMKAMHVGYMIEQVLTCCLGRRKEDFSDSLSMRRLELAGDLLLLESKSKLFKFRRDLQRALQKALVKGGAICLQKHIVPFSLENAFSTGNWAQAPGVLTPREGGLVVPLDRANPLATLSHLRQTELSVNSRAKLLDSRYPNLSHLGRFCLVQTSDGQKCGLVKSLAFSSHVTTRSSEQPVIEALKQFSAEFLRDVQLENIKRMSKVFLNGRWIALHEDTRTLARSMRQMRRNMNLHYEVEIADDFLRKEIRISSDSGRIIRPLLIVTEGRPSGFILDFQLKLSNKEKWTRKELLEAGIIELIGPEEEAGCIVASDLEDLKQNGHLKHFTHCEIHPALMFGVSASLIPFANHNHSLRVLHQAQKHCRQAIGYYSTYLPARADTNGQNLLYPQKPLVSTRFFDLLKRNELANGQNSIVAVCPYMGFNQEDSLIMNQSSIDRGLFNSAHYRCFSTVYKQSQEVMSKPAESDARRNNRPFFAYSKLDSDGLPGIGSYCSTGDVIFGKVSAFPENGLYKDRSITLKGCEKGRVDRVILASDDAENVVARVILREKLSPVIGDKFSSMHGQKGVLGLIVHEYDLPFTIQGMTPDVIINPHAFPSRQTVGQLLECHFAKTAAIKGKYFDGTAFNRKPISFITKELNCLGYNQWGNEKMVNGQTGELMDAKIFIGPSFYQRLTKMAERQLKYRRQGPTHPLTRQPVEDRKRHGGIRIGEMERDCLLGHGVASNIQERLFLLSDPYKVYVCQGCSTMVTKEGHKLVRICKFCKTSKHMVSLDVPYACKLLYQELLSMGVFLRLKTEHD</sequence>
<dbReference type="InterPro" id="IPR007647">
    <property type="entry name" value="RNA_pol_Rpb2_5"/>
</dbReference>
<dbReference type="InterPro" id="IPR007645">
    <property type="entry name" value="RNA_pol_Rpb2_3"/>
</dbReference>
<evidence type="ECO:0000256" key="10">
    <source>
        <dbReference type="RuleBase" id="RU363031"/>
    </source>
</evidence>
<dbReference type="GO" id="GO:0032549">
    <property type="term" value="F:ribonucleoside binding"/>
    <property type="evidence" value="ECO:0007669"/>
    <property type="project" value="InterPro"/>
</dbReference>
<feature type="domain" description="RNA polymerase Rpb2" evidence="15">
    <location>
        <begin position="512"/>
        <end position="574"/>
    </location>
</feature>
<keyword evidence="6" id="KW-0862">Zinc</keyword>
<evidence type="ECO:0000259" key="14">
    <source>
        <dbReference type="Pfam" id="PF04563"/>
    </source>
</evidence>
<dbReference type="AlphaFoldDB" id="A0A8T2QL73"/>
<evidence type="ECO:0000256" key="3">
    <source>
        <dbReference type="ARBA" id="ARBA00022679"/>
    </source>
</evidence>
<evidence type="ECO:0000256" key="2">
    <source>
        <dbReference type="ARBA" id="ARBA00022478"/>
    </source>
</evidence>
<evidence type="ECO:0000259" key="17">
    <source>
        <dbReference type="Pfam" id="PF04567"/>
    </source>
</evidence>
<keyword evidence="7 10" id="KW-0804">Transcription</keyword>
<comment type="function">
    <text evidence="10">DNA-dependent RNA polymerase catalyzes the transcription of DNA into RNA using the four ribonucleoside triphosphates as substrates.</text>
</comment>
<reference evidence="18" key="1">
    <citation type="submission" date="2021-08" db="EMBL/GenBank/DDBJ databases">
        <title>WGS assembly of Ceratopteris richardii.</title>
        <authorList>
            <person name="Marchant D.B."/>
            <person name="Chen G."/>
            <person name="Jenkins J."/>
            <person name="Shu S."/>
            <person name="Leebens-Mack J."/>
            <person name="Grimwood J."/>
            <person name="Schmutz J."/>
            <person name="Soltis P."/>
            <person name="Soltis D."/>
            <person name="Chen Z.-H."/>
        </authorList>
    </citation>
    <scope>NUCLEOTIDE SEQUENCE</scope>
    <source>
        <strain evidence="18">Whitten #5841</strain>
        <tissue evidence="18">Leaf</tissue>
    </source>
</reference>
<feature type="domain" description="RNA polymerase Rpb2" evidence="13">
    <location>
        <begin position="290"/>
        <end position="439"/>
    </location>
</feature>
<evidence type="ECO:0000256" key="1">
    <source>
        <dbReference type="ARBA" id="ARBA00006835"/>
    </source>
</evidence>
<dbReference type="GO" id="GO:0000428">
    <property type="term" value="C:DNA-directed RNA polymerase complex"/>
    <property type="evidence" value="ECO:0007669"/>
    <property type="project" value="UniProtKB-KW"/>
</dbReference>
<proteinExistence type="inferred from homology"/>
<dbReference type="InterPro" id="IPR007642">
    <property type="entry name" value="RNA_pol_Rpb2_2"/>
</dbReference>
<evidence type="ECO:0000256" key="4">
    <source>
        <dbReference type="ARBA" id="ARBA00022695"/>
    </source>
</evidence>
<dbReference type="PANTHER" id="PTHR20856">
    <property type="entry name" value="DNA-DIRECTED RNA POLYMERASE I SUBUNIT 2"/>
    <property type="match status" value="1"/>
</dbReference>
<feature type="domain" description="RNA polymerase beta subunit protrusion" evidence="14">
    <location>
        <begin position="28"/>
        <end position="478"/>
    </location>
</feature>
<evidence type="ECO:0000259" key="11">
    <source>
        <dbReference type="Pfam" id="PF00562"/>
    </source>
</evidence>
<feature type="domain" description="RNA polymerase Rpb2" evidence="16">
    <location>
        <begin position="609"/>
        <end position="669"/>
    </location>
</feature>